<dbReference type="EMBL" id="DAAUOP010000005">
    <property type="protein sequence ID" value="HAF2157350.1"/>
    <property type="molecule type" value="Genomic_DNA"/>
</dbReference>
<evidence type="ECO:0000313" key="2">
    <source>
        <dbReference type="EMBL" id="HAF2157350.1"/>
    </source>
</evidence>
<dbReference type="InterPro" id="IPR025285">
    <property type="entry name" value="DUF4145"/>
</dbReference>
<protein>
    <submittedName>
        <fullName evidence="2">DUF4145 domain-containing protein</fullName>
    </submittedName>
</protein>
<dbReference type="AlphaFoldDB" id="A0A743T2E5"/>
<comment type="caution">
    <text evidence="2">The sequence shown here is derived from an EMBL/GenBank/DDBJ whole genome shotgun (WGS) entry which is preliminary data.</text>
</comment>
<feature type="domain" description="DUF4145" evidence="1">
    <location>
        <begin position="231"/>
        <end position="308"/>
    </location>
</feature>
<gene>
    <name evidence="2" type="ORF">G9B72_003513</name>
</gene>
<name>A0A743T2E5_SALER</name>
<reference evidence="2" key="2">
    <citation type="submission" date="2020-02" db="EMBL/GenBank/DDBJ databases">
        <authorList>
            <consortium name="NCBI Pathogen Detection Project"/>
        </authorList>
    </citation>
    <scope>NUCLEOTIDE SEQUENCE</scope>
    <source>
        <strain evidence="2">MA.CCC_In-Sin1</strain>
    </source>
</reference>
<dbReference type="Pfam" id="PF13643">
    <property type="entry name" value="DUF4145"/>
    <property type="match status" value="1"/>
</dbReference>
<reference evidence="2" key="1">
    <citation type="journal article" date="2018" name="Genome Biol.">
        <title>SKESA: strategic k-mer extension for scrupulous assemblies.</title>
        <authorList>
            <person name="Souvorov A."/>
            <person name="Agarwala R."/>
            <person name="Lipman D.J."/>
        </authorList>
    </citation>
    <scope>NUCLEOTIDE SEQUENCE</scope>
    <source>
        <strain evidence="2">MA.CCC_In-Sin1</strain>
    </source>
</reference>
<evidence type="ECO:0000259" key="1">
    <source>
        <dbReference type="Pfam" id="PF13643"/>
    </source>
</evidence>
<proteinExistence type="predicted"/>
<sequence>MTGRVINTTRKMFYCPRNIRCRQINNWLANAHRNASWPASLSRDASSRSISSREQWLLSRLSMLHAVVLIMSDEVFMAYLHHFCDLHCPYCNRTTDFQLLHASPLREKHKNADNRITWHDSNRQFRGLFVCASCHNPLTIDISLKNNADSGNPFYEVHRFLNRLSLDFVRQSARTTQQNYASMTISCDSMGHDLAPYFRIDAMYPDAGMEMPEALPDLISRHYRENILGASSPTMIVTGCRKTLEAVCREQLGCKDKLSVLIEKLTTKGVIPESLKSWAHTIRIFGNSATHDTDDFFTDEEATEIRNITRMLLEFIYSYPARIERLRNKLHNR</sequence>
<organism evidence="2">
    <name type="scientific">Salmonella enterica</name>
    <name type="common">Salmonella choleraesuis</name>
    <dbReference type="NCBI Taxonomy" id="28901"/>
    <lineage>
        <taxon>Bacteria</taxon>
        <taxon>Pseudomonadati</taxon>
        <taxon>Pseudomonadota</taxon>
        <taxon>Gammaproteobacteria</taxon>
        <taxon>Enterobacterales</taxon>
        <taxon>Enterobacteriaceae</taxon>
        <taxon>Salmonella</taxon>
    </lineage>
</organism>
<accession>A0A743T2E5</accession>